<evidence type="ECO:0000256" key="3">
    <source>
        <dbReference type="ARBA" id="ARBA00022989"/>
    </source>
</evidence>
<keyword evidence="4 6" id="KW-0472">Membrane</keyword>
<dbReference type="InterPro" id="IPR051694">
    <property type="entry name" value="Immunoregulatory_rcpt-like"/>
</dbReference>
<gene>
    <name evidence="7" type="ORF">H2200_009806</name>
</gene>
<evidence type="ECO:0000313" key="7">
    <source>
        <dbReference type="EMBL" id="KAJ9605957.1"/>
    </source>
</evidence>
<dbReference type="PANTHER" id="PTHR15549">
    <property type="entry name" value="PAIRED IMMUNOGLOBULIN-LIKE TYPE 2 RECEPTOR"/>
    <property type="match status" value="1"/>
</dbReference>
<evidence type="ECO:0000256" key="6">
    <source>
        <dbReference type="SAM" id="Phobius"/>
    </source>
</evidence>
<protein>
    <submittedName>
        <fullName evidence="7">Uncharacterized protein</fullName>
    </submittedName>
</protein>
<feature type="compositionally biased region" description="Low complexity" evidence="5">
    <location>
        <begin position="263"/>
        <end position="282"/>
    </location>
</feature>
<reference evidence="7" key="1">
    <citation type="submission" date="2022-10" db="EMBL/GenBank/DDBJ databases">
        <title>Culturing micro-colonial fungi from biological soil crusts in the Mojave desert and describing Neophaeococcomyces mojavensis, and introducing the new genera and species Taxawa tesnikishii.</title>
        <authorList>
            <person name="Kurbessoian T."/>
            <person name="Stajich J.E."/>
        </authorList>
    </citation>
    <scope>NUCLEOTIDE SEQUENCE</scope>
    <source>
        <strain evidence="7">TK_41</strain>
    </source>
</reference>
<organism evidence="7 8">
    <name type="scientific">Cladophialophora chaetospira</name>
    <dbReference type="NCBI Taxonomy" id="386627"/>
    <lineage>
        <taxon>Eukaryota</taxon>
        <taxon>Fungi</taxon>
        <taxon>Dikarya</taxon>
        <taxon>Ascomycota</taxon>
        <taxon>Pezizomycotina</taxon>
        <taxon>Eurotiomycetes</taxon>
        <taxon>Chaetothyriomycetidae</taxon>
        <taxon>Chaetothyriales</taxon>
        <taxon>Herpotrichiellaceae</taxon>
        <taxon>Cladophialophora</taxon>
    </lineage>
</organism>
<dbReference type="GO" id="GO:0016020">
    <property type="term" value="C:membrane"/>
    <property type="evidence" value="ECO:0007669"/>
    <property type="project" value="UniProtKB-SubCell"/>
</dbReference>
<feature type="compositionally biased region" description="Low complexity" evidence="5">
    <location>
        <begin position="48"/>
        <end position="76"/>
    </location>
</feature>
<accession>A0AA38X3G0</accession>
<dbReference type="Proteomes" id="UP001172673">
    <property type="component" value="Unassembled WGS sequence"/>
</dbReference>
<evidence type="ECO:0000313" key="8">
    <source>
        <dbReference type="Proteomes" id="UP001172673"/>
    </source>
</evidence>
<dbReference type="PANTHER" id="PTHR15549:SF30">
    <property type="entry name" value="MID2 DOMAIN-CONTAINING PROTEIN"/>
    <property type="match status" value="1"/>
</dbReference>
<feature type="compositionally biased region" description="Low complexity" evidence="5">
    <location>
        <begin position="294"/>
        <end position="303"/>
    </location>
</feature>
<feature type="compositionally biased region" description="Polar residues" evidence="5">
    <location>
        <begin position="336"/>
        <end position="349"/>
    </location>
</feature>
<feature type="region of interest" description="Disordered" evidence="5">
    <location>
        <begin position="202"/>
        <end position="359"/>
    </location>
</feature>
<dbReference type="EMBL" id="JAPDRK010000015">
    <property type="protein sequence ID" value="KAJ9605957.1"/>
    <property type="molecule type" value="Genomic_DNA"/>
</dbReference>
<dbReference type="AlphaFoldDB" id="A0AA38X3G0"/>
<evidence type="ECO:0000256" key="2">
    <source>
        <dbReference type="ARBA" id="ARBA00022692"/>
    </source>
</evidence>
<comment type="subcellular location">
    <subcellularLocation>
        <location evidence="1">Membrane</location>
        <topology evidence="1">Single-pass membrane protein</topology>
    </subcellularLocation>
</comment>
<evidence type="ECO:0000256" key="5">
    <source>
        <dbReference type="SAM" id="MobiDB-lite"/>
    </source>
</evidence>
<proteinExistence type="predicted"/>
<sequence length="382" mass="38616">MGSNNPQNAGFTGVGTQSFDTASMESMFSSLQSEYGSTAGGFSGFGGPATTTSSGSGTSSTGTSSSGASETKTSTTLATSVSPTAGAADSATQSLSSSVTETASNAAASTTDGPVTVSEKSSCNSISCSSGLQAAVAVPIVIAAIAAILLFFCCARRRRKRAGAVVSEKRPPQSGKKLKWTRHLRAFSFDAELLLGGRFSGSNSLRSRGAEESIRSDPAPSSRDGASSVEPSLHSSVEEVAPPYRDYRDMISHATPPSPLRSIPAITTTAPDPIPRPSSTATAPPPYRSIVPGTSPEPTSPSTVRNPFSDSPGVSPIDESPFNDPPGTALAPALSRGSSMYRSVNSDDTGSPAASDAGSIMEAVVGRRVSVRNAGATTGGSS</sequence>
<feature type="transmembrane region" description="Helical" evidence="6">
    <location>
        <begin position="131"/>
        <end position="152"/>
    </location>
</feature>
<evidence type="ECO:0000256" key="1">
    <source>
        <dbReference type="ARBA" id="ARBA00004167"/>
    </source>
</evidence>
<comment type="caution">
    <text evidence="7">The sequence shown here is derived from an EMBL/GenBank/DDBJ whole genome shotgun (WGS) entry which is preliminary data.</text>
</comment>
<feature type="region of interest" description="Disordered" evidence="5">
    <location>
        <begin position="39"/>
        <end position="93"/>
    </location>
</feature>
<name>A0AA38X3G0_9EURO</name>
<keyword evidence="8" id="KW-1185">Reference proteome</keyword>
<keyword evidence="3 6" id="KW-1133">Transmembrane helix</keyword>
<dbReference type="GO" id="GO:0071944">
    <property type="term" value="C:cell periphery"/>
    <property type="evidence" value="ECO:0007669"/>
    <property type="project" value="UniProtKB-ARBA"/>
</dbReference>
<keyword evidence="2 6" id="KW-0812">Transmembrane</keyword>
<evidence type="ECO:0000256" key="4">
    <source>
        <dbReference type="ARBA" id="ARBA00023136"/>
    </source>
</evidence>